<proteinExistence type="predicted"/>
<sequence length="504" mass="55810">MRRTALAPPRVQPSPRAARKSEWLRSALAHHHCPDPAAENEIVVLATGIDQYLQEVFHHLAHPSRDDTVSGEDFAALCVVLGLPGAQRTPEAEDGRGGGGAEQLEQRAEFADVCSGLPERLSFRDFHSRLCGCFRVRTAPGVSGGRAWRLPVSQDTELVERQIRLRWPRVRRRKCVSFDLGRDQTGTRSRTVRSGAEEELREQGTLTVGALRELVEDLRSALQGSDARCLALEVALRRERSRTPAGPCSQGSDGTRKGQRRWDIRDPLLRELKLIRSSRDGQLEEAIKFNERLEEELQWAYQEVRKLQGSESSLRRENSQIRRRAEEAREALNVGLQKVRLIQEQARLVPQLQSKITQLETELLRYSCGHGTPEGFTPAHSPPDAEGLQRAVEGRAASDEEEDDGSLEETGNCCSSKEKSVASRSPGCGEGSVTVLLCYYPLVPSRHMEGKTGSSVHHSYQSIQITDYNLSASSVCSLILITESDSLDFPLECVTHGPGENGGG</sequence>
<keyword evidence="4" id="KW-1185">Reference proteome</keyword>
<dbReference type="InterPro" id="IPR031601">
    <property type="entry name" value="CCD48"/>
</dbReference>
<name>A0A3B5LSA7_9TELE</name>
<dbReference type="Ensembl" id="ENSXCOT00000012427.1">
    <property type="protein sequence ID" value="ENSXCOP00000012281.1"/>
    <property type="gene ID" value="ENSXCOG00000009287.1"/>
</dbReference>
<feature type="coiled-coil region" evidence="1">
    <location>
        <begin position="283"/>
        <end position="362"/>
    </location>
</feature>
<evidence type="ECO:0000313" key="3">
    <source>
        <dbReference type="Ensembl" id="ENSXCOP00000012281.1"/>
    </source>
</evidence>
<evidence type="ECO:0000313" key="4">
    <source>
        <dbReference type="Proteomes" id="UP000261380"/>
    </source>
</evidence>
<feature type="region of interest" description="Disordered" evidence="2">
    <location>
        <begin position="370"/>
        <end position="429"/>
    </location>
</feature>
<protein>
    <recommendedName>
        <fullName evidence="5">EF-hand and coiled-coil domain containing 1</fullName>
    </recommendedName>
</protein>
<dbReference type="Pfam" id="PF15799">
    <property type="entry name" value="CCD48"/>
    <property type="match status" value="2"/>
</dbReference>
<accession>A0A3B5LSA7</accession>
<dbReference type="GeneTree" id="ENSGT00940000165705"/>
<dbReference type="AlphaFoldDB" id="A0A3B5LSA7"/>
<dbReference type="Proteomes" id="UP000261380">
    <property type="component" value="Unplaced"/>
</dbReference>
<evidence type="ECO:0000256" key="1">
    <source>
        <dbReference type="SAM" id="Coils"/>
    </source>
</evidence>
<keyword evidence="1" id="KW-0175">Coiled coil</keyword>
<reference evidence="3" key="2">
    <citation type="submission" date="2025-09" db="UniProtKB">
        <authorList>
            <consortium name="Ensembl"/>
        </authorList>
    </citation>
    <scope>IDENTIFICATION</scope>
</reference>
<evidence type="ECO:0000256" key="2">
    <source>
        <dbReference type="SAM" id="MobiDB-lite"/>
    </source>
</evidence>
<feature type="region of interest" description="Disordered" evidence="2">
    <location>
        <begin position="241"/>
        <end position="260"/>
    </location>
</feature>
<organism evidence="3 4">
    <name type="scientific">Xiphophorus couchianus</name>
    <name type="common">Monterrey platyfish</name>
    <dbReference type="NCBI Taxonomy" id="32473"/>
    <lineage>
        <taxon>Eukaryota</taxon>
        <taxon>Metazoa</taxon>
        <taxon>Chordata</taxon>
        <taxon>Craniata</taxon>
        <taxon>Vertebrata</taxon>
        <taxon>Euteleostomi</taxon>
        <taxon>Actinopterygii</taxon>
        <taxon>Neopterygii</taxon>
        <taxon>Teleostei</taxon>
        <taxon>Neoteleostei</taxon>
        <taxon>Acanthomorphata</taxon>
        <taxon>Ovalentaria</taxon>
        <taxon>Atherinomorphae</taxon>
        <taxon>Cyprinodontiformes</taxon>
        <taxon>Poeciliidae</taxon>
        <taxon>Poeciliinae</taxon>
        <taxon>Xiphophorus</taxon>
    </lineage>
</organism>
<evidence type="ECO:0008006" key="5">
    <source>
        <dbReference type="Google" id="ProtNLM"/>
    </source>
</evidence>
<reference evidence="3" key="1">
    <citation type="submission" date="2025-08" db="UniProtKB">
        <authorList>
            <consortium name="Ensembl"/>
        </authorList>
    </citation>
    <scope>IDENTIFICATION</scope>
</reference>